<protein>
    <submittedName>
        <fullName evidence="2">Uncharacterized protein</fullName>
    </submittedName>
</protein>
<organism evidence="2 3">
    <name type="scientific">Ameiurus melas</name>
    <name type="common">Black bullhead</name>
    <name type="synonym">Silurus melas</name>
    <dbReference type="NCBI Taxonomy" id="219545"/>
    <lineage>
        <taxon>Eukaryota</taxon>
        <taxon>Metazoa</taxon>
        <taxon>Chordata</taxon>
        <taxon>Craniata</taxon>
        <taxon>Vertebrata</taxon>
        <taxon>Euteleostomi</taxon>
        <taxon>Actinopterygii</taxon>
        <taxon>Neopterygii</taxon>
        <taxon>Teleostei</taxon>
        <taxon>Ostariophysi</taxon>
        <taxon>Siluriformes</taxon>
        <taxon>Ictaluridae</taxon>
        <taxon>Ameiurus</taxon>
    </lineage>
</organism>
<comment type="caution">
    <text evidence="2">The sequence shown here is derived from an EMBL/GenBank/DDBJ whole genome shotgun (WGS) entry which is preliminary data.</text>
</comment>
<accession>A0A7J6AJW1</accession>
<name>A0A7J6AJW1_AMEME</name>
<feature type="compositionally biased region" description="Low complexity" evidence="1">
    <location>
        <begin position="505"/>
        <end position="518"/>
    </location>
</feature>
<evidence type="ECO:0000256" key="1">
    <source>
        <dbReference type="SAM" id="MobiDB-lite"/>
    </source>
</evidence>
<reference evidence="2 3" key="1">
    <citation type="submission" date="2020-02" db="EMBL/GenBank/DDBJ databases">
        <title>A chromosome-scale genome assembly of the black bullhead catfish (Ameiurus melas).</title>
        <authorList>
            <person name="Wen M."/>
            <person name="Zham M."/>
            <person name="Cabau C."/>
            <person name="Klopp C."/>
            <person name="Donnadieu C."/>
            <person name="Roques C."/>
            <person name="Bouchez O."/>
            <person name="Lampietro C."/>
            <person name="Jouanno E."/>
            <person name="Herpin A."/>
            <person name="Louis A."/>
            <person name="Berthelot C."/>
            <person name="Parey E."/>
            <person name="Roest-Crollius H."/>
            <person name="Braasch I."/>
            <person name="Postlethwait J."/>
            <person name="Robinson-Rechavi M."/>
            <person name="Echchiki A."/>
            <person name="Begum T."/>
            <person name="Montfort J."/>
            <person name="Schartl M."/>
            <person name="Bobe J."/>
            <person name="Guiguen Y."/>
        </authorList>
    </citation>
    <scope>NUCLEOTIDE SEQUENCE [LARGE SCALE GENOMIC DNA]</scope>
    <source>
        <strain evidence="2">M_S1</strain>
        <tissue evidence="2">Blood</tissue>
    </source>
</reference>
<feature type="compositionally biased region" description="Polar residues" evidence="1">
    <location>
        <begin position="519"/>
        <end position="534"/>
    </location>
</feature>
<proteinExistence type="predicted"/>
<gene>
    <name evidence="2" type="ORF">AMELA_G00165270</name>
</gene>
<dbReference type="Proteomes" id="UP000593565">
    <property type="component" value="Unassembled WGS sequence"/>
</dbReference>
<dbReference type="AlphaFoldDB" id="A0A7J6AJW1"/>
<feature type="region of interest" description="Disordered" evidence="1">
    <location>
        <begin position="504"/>
        <end position="534"/>
    </location>
</feature>
<keyword evidence="3" id="KW-1185">Reference proteome</keyword>
<evidence type="ECO:0000313" key="3">
    <source>
        <dbReference type="Proteomes" id="UP000593565"/>
    </source>
</evidence>
<dbReference type="EMBL" id="JAAGNN010000013">
    <property type="protein sequence ID" value="KAF4081798.1"/>
    <property type="molecule type" value="Genomic_DNA"/>
</dbReference>
<evidence type="ECO:0000313" key="2">
    <source>
        <dbReference type="EMBL" id="KAF4081798.1"/>
    </source>
</evidence>
<sequence>MKHIEEEEECSTSLLEMAYIIARLIPAAMLICLNSASPFLTEYRKTRDYNGEHSQGLQNDHTTILFYCDSESVIIGVSPTRYTDVYLQIDDWKKTSISQLLEECSHVELQSTSLVRIFYKGCSLQNWLGHEKQYTVKLGDLNEDTIQTQTCPSSTAGSIQVPAVKCESANMIVTLAAKELKEARFLDLDASSLKEKIMTEKNGLTQWKDGENLVVQVENPMKEQDPAVLLLQYTDIMDKLNMAKVFCPQQHPKWQTERKIHTKKIHKDSDKIHHALKSSEYSEFQEQPPIQWAMPVFMSEEYRPSPRLTISNKKTPTVSQYTTVQTTMQKANPTISAAIIIDTELGTATTSTVATKTSESTSHHSTTICAGTFIPRTERNSTSFATQQAVTSASISETNVGSKTTLPISIFSPETNITETAMAKAKVSSDIPETTRSTDTIMMTSTVSVPTKTAAVITVSASTSAQTHLTLTITAETQTPPQHKATTTDIFGNFWGRSADTKHLTTQTSTQTVGKQTTAENPSNCNNETVPQSGTIPASTENILVTSTAATSTHASIISSANTTINATTNVMNTSTEPGTSSSTNKELYTTDAATKTPSAADHFTANTIPVNYTLTTITSTQSLNTTQGTTKTAAANVNTNTEAKTNSTIPLNMIYSETNTTAWTSATTKQGRTTDPPVTGPATTTTKPFAVMCTDPAVTGPVTTTTPPIPLMPTAPAVTGPVTTTTTPIALMPTAPAVIGPETTTTTPIDVMHTDTAVTGPVTTTTTPIALMATAPAVIGPATTTTTPIAVMHTDPAVTGPDSTTTAPIVLMATAPAVTGPVTTTTTPIALMATAPAVTGTATTTTTPIAVMQADPAVTGTI</sequence>
<feature type="non-terminal residue" evidence="2">
    <location>
        <position position="1"/>
    </location>
</feature>
<feature type="region of interest" description="Disordered" evidence="1">
    <location>
        <begin position="666"/>
        <end position="688"/>
    </location>
</feature>